<evidence type="ECO:0000256" key="1">
    <source>
        <dbReference type="SAM" id="MobiDB-lite"/>
    </source>
</evidence>
<feature type="region of interest" description="Disordered" evidence="1">
    <location>
        <begin position="89"/>
        <end position="119"/>
    </location>
</feature>
<feature type="chain" id="PRO_5042156992" description="Glycine zipper domain-containing protein" evidence="2">
    <location>
        <begin position="21"/>
        <end position="119"/>
    </location>
</feature>
<organism evidence="3 4">
    <name type="scientific">Methylohalomonas lacus</name>
    <dbReference type="NCBI Taxonomy" id="398773"/>
    <lineage>
        <taxon>Bacteria</taxon>
        <taxon>Pseudomonadati</taxon>
        <taxon>Pseudomonadota</taxon>
        <taxon>Gammaproteobacteria</taxon>
        <taxon>Methylohalomonadales</taxon>
        <taxon>Methylohalomonadaceae</taxon>
        <taxon>Methylohalomonas</taxon>
    </lineage>
</organism>
<evidence type="ECO:0008006" key="5">
    <source>
        <dbReference type="Google" id="ProtNLM"/>
    </source>
</evidence>
<keyword evidence="2" id="KW-0732">Signal</keyword>
<evidence type="ECO:0000313" key="4">
    <source>
        <dbReference type="Proteomes" id="UP001204445"/>
    </source>
</evidence>
<name>A0AAE3HGR7_9GAMM</name>
<feature type="compositionally biased region" description="Basic residues" evidence="1">
    <location>
        <begin position="89"/>
        <end position="105"/>
    </location>
</feature>
<dbReference type="EMBL" id="JANUCT010000001">
    <property type="protein sequence ID" value="MCS3902040.1"/>
    <property type="molecule type" value="Genomic_DNA"/>
</dbReference>
<reference evidence="3" key="1">
    <citation type="submission" date="2022-08" db="EMBL/GenBank/DDBJ databases">
        <title>Genomic Encyclopedia of Type Strains, Phase III (KMG-III): the genomes of soil and plant-associated and newly described type strains.</title>
        <authorList>
            <person name="Whitman W."/>
        </authorList>
    </citation>
    <scope>NUCLEOTIDE SEQUENCE</scope>
    <source>
        <strain evidence="3">HMT 1</strain>
    </source>
</reference>
<gene>
    <name evidence="3" type="ORF">J2T55_000032</name>
</gene>
<protein>
    <recommendedName>
        <fullName evidence="5">Glycine zipper domain-containing protein</fullName>
    </recommendedName>
</protein>
<proteinExistence type="predicted"/>
<sequence length="119" mass="12789">MKTRLLAFLGLILLSAPAFADHRHDQSIDSAIGGGLGGALGGFLGAELGDRDGGIIGAGAGAALGAAYNTRDTEPRRYYAHDRKRYGKYHHEPRYKRHDRGHGHGQHFCPPGQAKKGRC</sequence>
<dbReference type="AlphaFoldDB" id="A0AAE3HGR7"/>
<dbReference type="Proteomes" id="UP001204445">
    <property type="component" value="Unassembled WGS sequence"/>
</dbReference>
<keyword evidence="4" id="KW-1185">Reference proteome</keyword>
<dbReference type="RefSeq" id="WP_259053288.1">
    <property type="nucleotide sequence ID" value="NZ_JANUCT010000001.1"/>
</dbReference>
<comment type="caution">
    <text evidence="3">The sequence shown here is derived from an EMBL/GenBank/DDBJ whole genome shotgun (WGS) entry which is preliminary data.</text>
</comment>
<evidence type="ECO:0000256" key="2">
    <source>
        <dbReference type="SAM" id="SignalP"/>
    </source>
</evidence>
<accession>A0AAE3HGR7</accession>
<feature type="signal peptide" evidence="2">
    <location>
        <begin position="1"/>
        <end position="20"/>
    </location>
</feature>
<evidence type="ECO:0000313" key="3">
    <source>
        <dbReference type="EMBL" id="MCS3902040.1"/>
    </source>
</evidence>